<evidence type="ECO:0000256" key="7">
    <source>
        <dbReference type="ARBA" id="ARBA00022918"/>
    </source>
</evidence>
<keyword evidence="11" id="KW-0511">Multifunctional enzyme</keyword>
<evidence type="ECO:0000256" key="6">
    <source>
        <dbReference type="ARBA" id="ARBA00022908"/>
    </source>
</evidence>
<evidence type="ECO:0000256" key="3">
    <source>
        <dbReference type="ARBA" id="ARBA00022750"/>
    </source>
</evidence>
<evidence type="ECO:0000256" key="11">
    <source>
        <dbReference type="ARBA" id="ARBA00023268"/>
    </source>
</evidence>
<keyword evidence="6" id="KW-0229">DNA integration</keyword>
<dbReference type="InterPro" id="IPR036397">
    <property type="entry name" value="RNaseH_sf"/>
</dbReference>
<dbReference type="Pfam" id="PF17921">
    <property type="entry name" value="Integrase_H2C2"/>
    <property type="match status" value="1"/>
</dbReference>
<dbReference type="Gene3D" id="3.30.70.270">
    <property type="match status" value="2"/>
</dbReference>
<keyword evidence="4" id="KW-0378">Hydrolase</keyword>
<dbReference type="InterPro" id="IPR050951">
    <property type="entry name" value="Retrovirus_Pol_polyprotein"/>
</dbReference>
<accession>A0ABQ5BAS1</accession>
<dbReference type="EMBL" id="BQNB010012955">
    <property type="protein sequence ID" value="GJT10014.1"/>
    <property type="molecule type" value="Genomic_DNA"/>
</dbReference>
<keyword evidence="8" id="KW-0808">Transferase</keyword>
<dbReference type="Gene3D" id="1.10.340.70">
    <property type="match status" value="1"/>
</dbReference>
<dbReference type="Gene3D" id="3.30.420.10">
    <property type="entry name" value="Ribonuclease H-like superfamily/Ribonuclease H"/>
    <property type="match status" value="1"/>
</dbReference>
<evidence type="ECO:0000313" key="14">
    <source>
        <dbReference type="Proteomes" id="UP001151760"/>
    </source>
</evidence>
<dbReference type="Gene3D" id="3.10.10.10">
    <property type="entry name" value="HIV Type 1 Reverse Transcriptase, subunit A, domain 1"/>
    <property type="match status" value="1"/>
</dbReference>
<dbReference type="CDD" id="cd01647">
    <property type="entry name" value="RT_LTR"/>
    <property type="match status" value="1"/>
</dbReference>
<dbReference type="InterPro" id="IPR012337">
    <property type="entry name" value="RNaseH-like_sf"/>
</dbReference>
<reference evidence="13" key="2">
    <citation type="submission" date="2022-01" db="EMBL/GenBank/DDBJ databases">
        <authorList>
            <person name="Yamashiro T."/>
            <person name="Shiraishi A."/>
            <person name="Satake H."/>
            <person name="Nakayama K."/>
        </authorList>
    </citation>
    <scope>NUCLEOTIDE SEQUENCE</scope>
</reference>
<keyword evidence="7 13" id="KW-0695">RNA-directed DNA polymerase</keyword>
<dbReference type="InterPro" id="IPR000477">
    <property type="entry name" value="RT_dom"/>
</dbReference>
<evidence type="ECO:0000256" key="10">
    <source>
        <dbReference type="ARBA" id="ARBA00023172"/>
    </source>
</evidence>
<protein>
    <submittedName>
        <fullName evidence="13">Reverse transcriptase domain-containing protein</fullName>
    </submittedName>
</protein>
<dbReference type="PANTHER" id="PTHR37984">
    <property type="entry name" value="PROTEIN CBG26694"/>
    <property type="match status" value="1"/>
</dbReference>
<dbReference type="GO" id="GO:0003964">
    <property type="term" value="F:RNA-directed DNA polymerase activity"/>
    <property type="evidence" value="ECO:0007669"/>
    <property type="project" value="UniProtKB-KW"/>
</dbReference>
<comment type="caution">
    <text evidence="13">The sequence shown here is derived from an EMBL/GenBank/DDBJ whole genome shotgun (WGS) entry which is preliminary data.</text>
</comment>
<dbReference type="PANTHER" id="PTHR37984:SF5">
    <property type="entry name" value="PROTEIN NYNRIN-LIKE"/>
    <property type="match status" value="1"/>
</dbReference>
<evidence type="ECO:0000256" key="9">
    <source>
        <dbReference type="ARBA" id="ARBA00023125"/>
    </source>
</evidence>
<evidence type="ECO:0000313" key="13">
    <source>
        <dbReference type="EMBL" id="GJT10014.1"/>
    </source>
</evidence>
<evidence type="ECO:0000256" key="5">
    <source>
        <dbReference type="ARBA" id="ARBA00022842"/>
    </source>
</evidence>
<gene>
    <name evidence="13" type="ORF">Tco_0857056</name>
</gene>
<dbReference type="InterPro" id="IPR056924">
    <property type="entry name" value="SH3_Tf2-1"/>
</dbReference>
<organism evidence="13 14">
    <name type="scientific">Tanacetum coccineum</name>
    <dbReference type="NCBI Taxonomy" id="301880"/>
    <lineage>
        <taxon>Eukaryota</taxon>
        <taxon>Viridiplantae</taxon>
        <taxon>Streptophyta</taxon>
        <taxon>Embryophyta</taxon>
        <taxon>Tracheophyta</taxon>
        <taxon>Spermatophyta</taxon>
        <taxon>Magnoliopsida</taxon>
        <taxon>eudicotyledons</taxon>
        <taxon>Gunneridae</taxon>
        <taxon>Pentapetalae</taxon>
        <taxon>asterids</taxon>
        <taxon>campanulids</taxon>
        <taxon>Asterales</taxon>
        <taxon>Asteraceae</taxon>
        <taxon>Asteroideae</taxon>
        <taxon>Anthemideae</taxon>
        <taxon>Anthemidinae</taxon>
        <taxon>Tanacetum</taxon>
    </lineage>
</organism>
<keyword evidence="5" id="KW-0460">Magnesium</keyword>
<keyword evidence="8" id="KW-0548">Nucleotidyltransferase</keyword>
<dbReference type="InterPro" id="IPR041588">
    <property type="entry name" value="Integrase_H2C2"/>
</dbReference>
<keyword evidence="2" id="KW-0479">Metal-binding</keyword>
<dbReference type="SUPFAM" id="SSF53098">
    <property type="entry name" value="Ribonuclease H-like"/>
    <property type="match status" value="1"/>
</dbReference>
<dbReference type="Pfam" id="PF17919">
    <property type="entry name" value="RT_RNaseH_2"/>
    <property type="match status" value="1"/>
</dbReference>
<dbReference type="SUPFAM" id="SSF56672">
    <property type="entry name" value="DNA/RNA polymerases"/>
    <property type="match status" value="1"/>
</dbReference>
<keyword evidence="8" id="KW-0239">DNA-directed DNA polymerase</keyword>
<keyword evidence="1" id="KW-0645">Protease</keyword>
<keyword evidence="9" id="KW-0238">DNA-binding</keyword>
<dbReference type="InterPro" id="IPR043128">
    <property type="entry name" value="Rev_trsase/Diguanyl_cyclase"/>
</dbReference>
<reference evidence="13" key="1">
    <citation type="journal article" date="2022" name="Int. J. Mol. Sci.">
        <title>Draft Genome of Tanacetum Coccineum: Genomic Comparison of Closely Related Tanacetum-Family Plants.</title>
        <authorList>
            <person name="Yamashiro T."/>
            <person name="Shiraishi A."/>
            <person name="Nakayama K."/>
            <person name="Satake H."/>
        </authorList>
    </citation>
    <scope>NUCLEOTIDE SEQUENCE</scope>
</reference>
<dbReference type="InterPro" id="IPR041577">
    <property type="entry name" value="RT_RNaseH_2"/>
</dbReference>
<keyword evidence="3" id="KW-0064">Aspartyl protease</keyword>
<name>A0ABQ5BAS1_9ASTR</name>
<evidence type="ECO:0000259" key="12">
    <source>
        <dbReference type="PROSITE" id="PS50994"/>
    </source>
</evidence>
<proteinExistence type="predicted"/>
<evidence type="ECO:0000256" key="4">
    <source>
        <dbReference type="ARBA" id="ARBA00022801"/>
    </source>
</evidence>
<sequence length="597" mass="69906">MGIDYRELNKLTIKNCYLLPKIDDLFDQLQGSQYFLKIDLRSGYHQLRVLEEDIPKTAFRMRPYLDKFVIVFIDNILIYSKSNEELEVHLKLILKLLEKEKLFRKFLKCEFWLQEILFLGHVVNSEVGDEQENAFQTMKDMLCDAPILALPEGTYDFVVYYDASNQGFGCVLMQRNKVIAYAFRQLKIHEKNYTTHDIELGVVKELNMRQRRWIELFSDYEYDIRYHLRKANVVADALSRKERLKPRRARAMSMTIHSSIKARILEAHSEASKDVNASEKITLIMNEAHATRYFVHPRADKMYYDLRGLYWWPGMKKDIAMYEIPDGNGEGTHKGLINQSYQGPVTDMTDLGRCCGVPVSIISDRNSYFTSRFWQSMQKALGTRLDISTTYHPETNGQSERTIQTLEDMLRACAIDFGGNWDTHLPKCQTPIAWTEERLKAARDRQKCYVDNRRKPLEFSIGDKVLLKVSPRKRVVRFGKRSKLSPRYVGSFEIVERVGPIAHRLCLPQELIGVHDTFHVSNLKKCLADVNLHVPLEEVKIDDKLHFAKEPMEIMDCEVKKLKKRWIPIVKVCWNSRRGPKFTCEREDEGLRLRTRN</sequence>
<evidence type="ECO:0000256" key="8">
    <source>
        <dbReference type="ARBA" id="ARBA00022932"/>
    </source>
</evidence>
<dbReference type="PROSITE" id="PS50994">
    <property type="entry name" value="INTEGRASE"/>
    <property type="match status" value="1"/>
</dbReference>
<feature type="domain" description="Integrase catalytic" evidence="12">
    <location>
        <begin position="356"/>
        <end position="464"/>
    </location>
</feature>
<keyword evidence="10" id="KW-0233">DNA recombination</keyword>
<dbReference type="InterPro" id="IPR043502">
    <property type="entry name" value="DNA/RNA_pol_sf"/>
</dbReference>
<evidence type="ECO:0000256" key="2">
    <source>
        <dbReference type="ARBA" id="ARBA00022723"/>
    </source>
</evidence>
<dbReference type="InterPro" id="IPR001584">
    <property type="entry name" value="Integrase_cat-core"/>
</dbReference>
<evidence type="ECO:0000256" key="1">
    <source>
        <dbReference type="ARBA" id="ARBA00022670"/>
    </source>
</evidence>
<dbReference type="Pfam" id="PF00078">
    <property type="entry name" value="RVT_1"/>
    <property type="match status" value="1"/>
</dbReference>
<dbReference type="Proteomes" id="UP001151760">
    <property type="component" value="Unassembled WGS sequence"/>
</dbReference>
<keyword evidence="14" id="KW-1185">Reference proteome</keyword>
<dbReference type="Pfam" id="PF24626">
    <property type="entry name" value="SH3_Tf2-1"/>
    <property type="match status" value="1"/>
</dbReference>